<keyword evidence="1" id="KW-0812">Transmembrane</keyword>
<keyword evidence="1" id="KW-1133">Transmembrane helix</keyword>
<comment type="caution">
    <text evidence="2">The sequence shown here is derived from an EMBL/GenBank/DDBJ whole genome shotgun (WGS) entry which is preliminary data.</text>
</comment>
<dbReference type="Proteomes" id="UP000886523">
    <property type="component" value="Unassembled WGS sequence"/>
</dbReference>
<evidence type="ECO:0000256" key="1">
    <source>
        <dbReference type="SAM" id="Phobius"/>
    </source>
</evidence>
<accession>A0A9P6ADP1</accession>
<keyword evidence="1" id="KW-0472">Membrane</keyword>
<name>A0A9P6ADP1_9AGAM</name>
<evidence type="ECO:0000313" key="2">
    <source>
        <dbReference type="EMBL" id="KAF9503937.1"/>
    </source>
</evidence>
<gene>
    <name evidence="2" type="ORF">BS47DRAFT_734849</name>
</gene>
<dbReference type="AlphaFoldDB" id="A0A9P6ADP1"/>
<protein>
    <submittedName>
        <fullName evidence="2">Uncharacterized protein</fullName>
    </submittedName>
</protein>
<evidence type="ECO:0000313" key="3">
    <source>
        <dbReference type="Proteomes" id="UP000886523"/>
    </source>
</evidence>
<proteinExistence type="predicted"/>
<sequence length="79" mass="8824">MLTKMTDERGVPMNEPLARLTASLRHFFLSYIEQKKEQKGYDFGSVLGTKKGKKVLFWIGLELTGVLLPNAVASARISP</sequence>
<organism evidence="2 3">
    <name type="scientific">Hydnum rufescens UP504</name>
    <dbReference type="NCBI Taxonomy" id="1448309"/>
    <lineage>
        <taxon>Eukaryota</taxon>
        <taxon>Fungi</taxon>
        <taxon>Dikarya</taxon>
        <taxon>Basidiomycota</taxon>
        <taxon>Agaricomycotina</taxon>
        <taxon>Agaricomycetes</taxon>
        <taxon>Cantharellales</taxon>
        <taxon>Hydnaceae</taxon>
        <taxon>Hydnum</taxon>
    </lineage>
</organism>
<reference evidence="2" key="1">
    <citation type="journal article" date="2020" name="Nat. Commun.">
        <title>Large-scale genome sequencing of mycorrhizal fungi provides insights into the early evolution of symbiotic traits.</title>
        <authorList>
            <person name="Miyauchi S."/>
            <person name="Kiss E."/>
            <person name="Kuo A."/>
            <person name="Drula E."/>
            <person name="Kohler A."/>
            <person name="Sanchez-Garcia M."/>
            <person name="Morin E."/>
            <person name="Andreopoulos B."/>
            <person name="Barry K.W."/>
            <person name="Bonito G."/>
            <person name="Buee M."/>
            <person name="Carver A."/>
            <person name="Chen C."/>
            <person name="Cichocki N."/>
            <person name="Clum A."/>
            <person name="Culley D."/>
            <person name="Crous P.W."/>
            <person name="Fauchery L."/>
            <person name="Girlanda M."/>
            <person name="Hayes R.D."/>
            <person name="Keri Z."/>
            <person name="LaButti K."/>
            <person name="Lipzen A."/>
            <person name="Lombard V."/>
            <person name="Magnuson J."/>
            <person name="Maillard F."/>
            <person name="Murat C."/>
            <person name="Nolan M."/>
            <person name="Ohm R.A."/>
            <person name="Pangilinan J."/>
            <person name="Pereira M.F."/>
            <person name="Perotto S."/>
            <person name="Peter M."/>
            <person name="Pfister S."/>
            <person name="Riley R."/>
            <person name="Sitrit Y."/>
            <person name="Stielow J.B."/>
            <person name="Szollosi G."/>
            <person name="Zifcakova L."/>
            <person name="Stursova M."/>
            <person name="Spatafora J.W."/>
            <person name="Tedersoo L."/>
            <person name="Vaario L.M."/>
            <person name="Yamada A."/>
            <person name="Yan M."/>
            <person name="Wang P."/>
            <person name="Xu J."/>
            <person name="Bruns T."/>
            <person name="Baldrian P."/>
            <person name="Vilgalys R."/>
            <person name="Dunand C."/>
            <person name="Henrissat B."/>
            <person name="Grigoriev I.V."/>
            <person name="Hibbett D."/>
            <person name="Nagy L.G."/>
            <person name="Martin F.M."/>
        </authorList>
    </citation>
    <scope>NUCLEOTIDE SEQUENCE</scope>
    <source>
        <strain evidence="2">UP504</strain>
    </source>
</reference>
<keyword evidence="3" id="KW-1185">Reference proteome</keyword>
<feature type="transmembrane region" description="Helical" evidence="1">
    <location>
        <begin position="55"/>
        <end position="77"/>
    </location>
</feature>
<dbReference type="EMBL" id="MU129284">
    <property type="protein sequence ID" value="KAF9503937.1"/>
    <property type="molecule type" value="Genomic_DNA"/>
</dbReference>